<accession>A0A0C9YQK7</accession>
<dbReference type="InterPro" id="IPR055378">
    <property type="entry name" value="GH3_C"/>
</dbReference>
<dbReference type="EMBL" id="KN833868">
    <property type="protein sequence ID" value="KIK16059.1"/>
    <property type="molecule type" value="Genomic_DNA"/>
</dbReference>
<keyword evidence="3" id="KW-1185">Reference proteome</keyword>
<sequence length="129" mass="14126">MQLRSVVDATPDLLGGVSEFCVCPDYCESVGRYAFMVELQGNLEAKAATAPSSLHASLYNLNENHLRDSLSGKIDVPAVRVLRPGTFGEFREWKTRTSGGAVVGRVKVPVVVWDEGCRVWLEGRVICDV</sequence>
<evidence type="ECO:0000313" key="2">
    <source>
        <dbReference type="EMBL" id="KIK16059.1"/>
    </source>
</evidence>
<dbReference type="AlphaFoldDB" id="A0A0C9YQK7"/>
<dbReference type="OrthoDB" id="2679559at2759"/>
<dbReference type="HOGENOM" id="CLU_136942_0_0_1"/>
<organism evidence="2 3">
    <name type="scientific">Pisolithus microcarpus 441</name>
    <dbReference type="NCBI Taxonomy" id="765257"/>
    <lineage>
        <taxon>Eukaryota</taxon>
        <taxon>Fungi</taxon>
        <taxon>Dikarya</taxon>
        <taxon>Basidiomycota</taxon>
        <taxon>Agaricomycotina</taxon>
        <taxon>Agaricomycetes</taxon>
        <taxon>Agaricomycetidae</taxon>
        <taxon>Boletales</taxon>
        <taxon>Sclerodermatineae</taxon>
        <taxon>Pisolithaceae</taxon>
        <taxon>Pisolithus</taxon>
    </lineage>
</organism>
<proteinExistence type="predicted"/>
<dbReference type="Pfam" id="PF23572">
    <property type="entry name" value="GH3_C"/>
    <property type="match status" value="1"/>
</dbReference>
<dbReference type="Proteomes" id="UP000054018">
    <property type="component" value="Unassembled WGS sequence"/>
</dbReference>
<gene>
    <name evidence="2" type="ORF">PISMIDRAFT_16073</name>
</gene>
<reference evidence="2 3" key="1">
    <citation type="submission" date="2014-04" db="EMBL/GenBank/DDBJ databases">
        <authorList>
            <consortium name="DOE Joint Genome Institute"/>
            <person name="Kuo A."/>
            <person name="Kohler A."/>
            <person name="Costa M.D."/>
            <person name="Nagy L.G."/>
            <person name="Floudas D."/>
            <person name="Copeland A."/>
            <person name="Barry K.W."/>
            <person name="Cichocki N."/>
            <person name="Veneault-Fourrey C."/>
            <person name="LaButti K."/>
            <person name="Lindquist E.A."/>
            <person name="Lipzen A."/>
            <person name="Lundell T."/>
            <person name="Morin E."/>
            <person name="Murat C."/>
            <person name="Sun H."/>
            <person name="Tunlid A."/>
            <person name="Henrissat B."/>
            <person name="Grigoriev I.V."/>
            <person name="Hibbett D.S."/>
            <person name="Martin F."/>
            <person name="Nordberg H.P."/>
            <person name="Cantor M.N."/>
            <person name="Hua S.X."/>
        </authorList>
    </citation>
    <scope>NUCLEOTIDE SEQUENCE [LARGE SCALE GENOMIC DNA]</scope>
    <source>
        <strain evidence="2 3">441</strain>
    </source>
</reference>
<name>A0A0C9YQK7_9AGAM</name>
<feature type="domain" description="GH3 C-terminal" evidence="1">
    <location>
        <begin position="2"/>
        <end position="113"/>
    </location>
</feature>
<evidence type="ECO:0000313" key="3">
    <source>
        <dbReference type="Proteomes" id="UP000054018"/>
    </source>
</evidence>
<evidence type="ECO:0000259" key="1">
    <source>
        <dbReference type="Pfam" id="PF23572"/>
    </source>
</evidence>
<reference evidence="3" key="2">
    <citation type="submission" date="2015-01" db="EMBL/GenBank/DDBJ databases">
        <title>Evolutionary Origins and Diversification of the Mycorrhizal Mutualists.</title>
        <authorList>
            <consortium name="DOE Joint Genome Institute"/>
            <consortium name="Mycorrhizal Genomics Consortium"/>
            <person name="Kohler A."/>
            <person name="Kuo A."/>
            <person name="Nagy L.G."/>
            <person name="Floudas D."/>
            <person name="Copeland A."/>
            <person name="Barry K.W."/>
            <person name="Cichocki N."/>
            <person name="Veneault-Fourrey C."/>
            <person name="LaButti K."/>
            <person name="Lindquist E.A."/>
            <person name="Lipzen A."/>
            <person name="Lundell T."/>
            <person name="Morin E."/>
            <person name="Murat C."/>
            <person name="Riley R."/>
            <person name="Ohm R."/>
            <person name="Sun H."/>
            <person name="Tunlid A."/>
            <person name="Henrissat B."/>
            <person name="Grigoriev I.V."/>
            <person name="Hibbett D.S."/>
            <person name="Martin F."/>
        </authorList>
    </citation>
    <scope>NUCLEOTIDE SEQUENCE [LARGE SCALE GENOMIC DNA]</scope>
    <source>
        <strain evidence="3">441</strain>
    </source>
</reference>
<protein>
    <submittedName>
        <fullName evidence="2">Unplaced genomic scaffold scaffold_184, whole genome shotgun sequence</fullName>
    </submittedName>
</protein>